<gene>
    <name evidence="2" type="ORF">EAE32_01760</name>
</gene>
<proteinExistence type="predicted"/>
<accession>A0A3L9L4S7</accession>
<feature type="domain" description="SnoaL-like" evidence="1">
    <location>
        <begin position="15"/>
        <end position="104"/>
    </location>
</feature>
<dbReference type="EMBL" id="RDEX01000001">
    <property type="protein sequence ID" value="RLY93993.1"/>
    <property type="molecule type" value="Genomic_DNA"/>
</dbReference>
<evidence type="ECO:0000313" key="3">
    <source>
        <dbReference type="Proteomes" id="UP000277871"/>
    </source>
</evidence>
<dbReference type="Proteomes" id="UP000277871">
    <property type="component" value="Unassembled WGS sequence"/>
</dbReference>
<dbReference type="AlphaFoldDB" id="A0A3L9L4S7"/>
<dbReference type="RefSeq" id="WP_121863986.1">
    <property type="nucleotide sequence ID" value="NZ_RDEX01000001.1"/>
</dbReference>
<dbReference type="InterPro" id="IPR037401">
    <property type="entry name" value="SnoaL-like"/>
</dbReference>
<evidence type="ECO:0000313" key="2">
    <source>
        <dbReference type="EMBL" id="RLY93993.1"/>
    </source>
</evidence>
<dbReference type="Gene3D" id="3.10.450.50">
    <property type="match status" value="2"/>
</dbReference>
<keyword evidence="3" id="KW-1185">Reference proteome</keyword>
<comment type="caution">
    <text evidence="2">The sequence shown here is derived from an EMBL/GenBank/DDBJ whole genome shotgun (WGS) entry which is preliminary data.</text>
</comment>
<dbReference type="SUPFAM" id="SSF54427">
    <property type="entry name" value="NTF2-like"/>
    <property type="match status" value="2"/>
</dbReference>
<name>A0A3L9L4S7_9MICC</name>
<sequence length="265" mass="29758">MSDIRELVLTADRALFTDHDLSSLDRYFSEDYVEHSPLVENGKDGLLEMVSGAGDGLRHEVVRVLVDDARGLVALHGSYPGLDPEKLYVGFDIYRVADGKIVEHWNGLVTETQPNESGHTQLDGCTEVDRSADTERNREFVTGAWRTFLQGQDYDAAGRFTREDDQFTQHSADIPDGVQKMVDFLKQLKEDGSPLTYDTLHRTVADGNFVLTFSEGSISGERHFFCELWRIEDGRWVELWDAIGPVPPDDQLAHPHGAFKSAQSD</sequence>
<dbReference type="InterPro" id="IPR032710">
    <property type="entry name" value="NTF2-like_dom_sf"/>
</dbReference>
<reference evidence="2 3" key="1">
    <citation type="submission" date="2018-10" db="EMBL/GenBank/DDBJ databases">
        <title>Kocuria tytonicola, new bacteria from the preen glands of American barn owls (Tyto furcata).</title>
        <authorList>
            <person name="Braun M.S."/>
            <person name="Wang E."/>
            <person name="Zimmermann S."/>
            <person name="Boutin S."/>
            <person name="Wagner H."/>
            <person name="Wink M."/>
        </authorList>
    </citation>
    <scope>NUCLEOTIDE SEQUENCE [LARGE SCALE GENOMIC DNA]</scope>
    <source>
        <strain evidence="2 3">473</strain>
    </source>
</reference>
<dbReference type="Pfam" id="PF12680">
    <property type="entry name" value="SnoaL_2"/>
    <property type="match status" value="1"/>
</dbReference>
<organism evidence="2 3">
    <name type="scientific">Kocuria tytonicola</name>
    <dbReference type="NCBI Taxonomy" id="2055946"/>
    <lineage>
        <taxon>Bacteria</taxon>
        <taxon>Bacillati</taxon>
        <taxon>Actinomycetota</taxon>
        <taxon>Actinomycetes</taxon>
        <taxon>Micrococcales</taxon>
        <taxon>Micrococcaceae</taxon>
        <taxon>Kocuria</taxon>
    </lineage>
</organism>
<evidence type="ECO:0000259" key="1">
    <source>
        <dbReference type="Pfam" id="PF12680"/>
    </source>
</evidence>
<protein>
    <submittedName>
        <fullName evidence="2">Polyketide cyclase</fullName>
    </submittedName>
</protein>